<dbReference type="Gene3D" id="3.20.20.140">
    <property type="entry name" value="Metal-dependent hydrolases"/>
    <property type="match status" value="1"/>
</dbReference>
<evidence type="ECO:0000313" key="2">
    <source>
        <dbReference type="EMBL" id="SHH28582.1"/>
    </source>
</evidence>
<dbReference type="STRING" id="947013.SAMN04488109_3523"/>
<dbReference type="PROSITE" id="PS51257">
    <property type="entry name" value="PROKAR_LIPOPROTEIN"/>
    <property type="match status" value="1"/>
</dbReference>
<reference evidence="2 3" key="1">
    <citation type="submission" date="2016-11" db="EMBL/GenBank/DDBJ databases">
        <authorList>
            <person name="Jaros S."/>
            <person name="Januszkiewicz K."/>
            <person name="Wedrychowicz H."/>
        </authorList>
    </citation>
    <scope>NUCLEOTIDE SEQUENCE [LARGE SCALE GENOMIC DNA]</scope>
    <source>
        <strain evidence="2 3">DSM 24574</strain>
    </source>
</reference>
<protein>
    <submittedName>
        <fullName evidence="2">Amidohydrolase</fullName>
    </submittedName>
</protein>
<organism evidence="2 3">
    <name type="scientific">Chryseolinea serpens</name>
    <dbReference type="NCBI Taxonomy" id="947013"/>
    <lineage>
        <taxon>Bacteria</taxon>
        <taxon>Pseudomonadati</taxon>
        <taxon>Bacteroidota</taxon>
        <taxon>Cytophagia</taxon>
        <taxon>Cytophagales</taxon>
        <taxon>Fulvivirgaceae</taxon>
        <taxon>Chryseolinea</taxon>
    </lineage>
</organism>
<dbReference type="RefSeq" id="WP_245804121.1">
    <property type="nucleotide sequence ID" value="NZ_FQWQ01000002.1"/>
</dbReference>
<gene>
    <name evidence="2" type="ORF">SAMN04488109_3523</name>
</gene>
<proteinExistence type="predicted"/>
<sequence>MRKHPATWCAAFAIALAMTACEKEYYSVDDFASVKKIDTHTHLNANNTAISEQAKADNFTLLAVNVDVPDYPTLQEQRSFALHQIKSVPNTVSFLTAFTLQGWDSAWTKRTIPWLKEGFDQGALGIKIWKNIGMTYKDASGRFIMVDDPKFDSVVQYIIDQDKTIMGHLGEPKNCWLPIDQMTVNNDRHYFKEHPEYHMFLHPEYPSYEDQINARDHFIEKHPDMRFVGAHLGSLEWSVDELAKRLDKFPNMAVDMAERISHLQHQSLTDYDKVRNFIIKYQDRLIYATDSEIKDSYDAEAIRKHVHETWLHDWKYFVTDETMTSPEVNGEFKGMKLPRTVVNKIFHDNAVRWFKMPV</sequence>
<dbReference type="InterPro" id="IPR032466">
    <property type="entry name" value="Metal_Hydrolase"/>
</dbReference>
<accession>A0A1M5RQN3</accession>
<dbReference type="Pfam" id="PF04909">
    <property type="entry name" value="Amidohydro_2"/>
    <property type="match status" value="1"/>
</dbReference>
<keyword evidence="2" id="KW-0378">Hydrolase</keyword>
<name>A0A1M5RQN3_9BACT</name>
<dbReference type="AlphaFoldDB" id="A0A1M5RQN3"/>
<dbReference type="InterPro" id="IPR006680">
    <property type="entry name" value="Amidohydro-rel"/>
</dbReference>
<feature type="domain" description="Amidohydrolase-related" evidence="1">
    <location>
        <begin position="152"/>
        <end position="355"/>
    </location>
</feature>
<evidence type="ECO:0000313" key="3">
    <source>
        <dbReference type="Proteomes" id="UP000184212"/>
    </source>
</evidence>
<keyword evidence="3" id="KW-1185">Reference proteome</keyword>
<dbReference type="EMBL" id="FQWQ01000002">
    <property type="protein sequence ID" value="SHH28582.1"/>
    <property type="molecule type" value="Genomic_DNA"/>
</dbReference>
<dbReference type="Proteomes" id="UP000184212">
    <property type="component" value="Unassembled WGS sequence"/>
</dbReference>
<dbReference type="SUPFAM" id="SSF51556">
    <property type="entry name" value="Metallo-dependent hydrolases"/>
    <property type="match status" value="1"/>
</dbReference>
<evidence type="ECO:0000259" key="1">
    <source>
        <dbReference type="Pfam" id="PF04909"/>
    </source>
</evidence>
<dbReference type="GO" id="GO:0016787">
    <property type="term" value="F:hydrolase activity"/>
    <property type="evidence" value="ECO:0007669"/>
    <property type="project" value="UniProtKB-KW"/>
</dbReference>